<evidence type="ECO:0000313" key="9">
    <source>
        <dbReference type="Proteomes" id="UP000236333"/>
    </source>
</evidence>
<evidence type="ECO:0000256" key="6">
    <source>
        <dbReference type="ARBA" id="ARBA00023235"/>
    </source>
</evidence>
<keyword evidence="5" id="KW-0520">NAD</keyword>
<dbReference type="EC" id="5.1.3.2" evidence="4"/>
<dbReference type="EMBL" id="PGGS01000775">
    <property type="protein sequence ID" value="PNH01867.1"/>
    <property type="molecule type" value="Genomic_DNA"/>
</dbReference>
<protein>
    <recommendedName>
        <fullName evidence="4">UDP-glucose 4-epimerase</fullName>
        <ecNumber evidence="4">5.1.3.2</ecNumber>
    </recommendedName>
</protein>
<dbReference type="GO" id="GO:0003978">
    <property type="term" value="F:UDP-glucose 4-epimerase activity"/>
    <property type="evidence" value="ECO:0007669"/>
    <property type="project" value="UniProtKB-EC"/>
</dbReference>
<comment type="catalytic activity">
    <reaction evidence="1">
        <text>UDP-alpha-D-glucose = UDP-alpha-D-galactose</text>
        <dbReference type="Rhea" id="RHEA:22168"/>
        <dbReference type="ChEBI" id="CHEBI:58885"/>
        <dbReference type="ChEBI" id="CHEBI:66914"/>
        <dbReference type="EC" id="5.1.3.2"/>
    </reaction>
</comment>
<keyword evidence="6" id="KW-0413">Isomerase</keyword>
<comment type="caution">
    <text evidence="8">The sequence shown here is derived from an EMBL/GenBank/DDBJ whole genome shotgun (WGS) entry which is preliminary data.</text>
</comment>
<accession>A0A2J7ZNM7</accession>
<evidence type="ECO:0000256" key="1">
    <source>
        <dbReference type="ARBA" id="ARBA00000083"/>
    </source>
</evidence>
<comment type="cofactor">
    <cofactor evidence="2">
        <name>NAD(+)</name>
        <dbReference type="ChEBI" id="CHEBI:57540"/>
    </cofactor>
</comment>
<sequence length="186" mass="21003">MSLAAKNIFVTGGLGFIGSHTVLTLLEHGATVHLIDNLSNSFPRVWDHMKKLAGDKADKMKYTECDINDKEGLTKIFDAETFDCVIHFAGFKAVGESVDKPLEYYRNNFVGTVVLLEVMRAHGLKNVRRVEYKILDRRAGDSVAVWAATETAEKELGWKSKYNVDDMCKHQWAWASKYPQGYETPL</sequence>
<dbReference type="InterPro" id="IPR016040">
    <property type="entry name" value="NAD(P)-bd_dom"/>
</dbReference>
<organism evidence="8 9">
    <name type="scientific">Tetrabaena socialis</name>
    <dbReference type="NCBI Taxonomy" id="47790"/>
    <lineage>
        <taxon>Eukaryota</taxon>
        <taxon>Viridiplantae</taxon>
        <taxon>Chlorophyta</taxon>
        <taxon>core chlorophytes</taxon>
        <taxon>Chlorophyceae</taxon>
        <taxon>CS clade</taxon>
        <taxon>Chlamydomonadales</taxon>
        <taxon>Tetrabaenaceae</taxon>
        <taxon>Tetrabaena</taxon>
    </lineage>
</organism>
<comment type="pathway">
    <text evidence="3">Carbohydrate metabolism; galactose metabolism.</text>
</comment>
<proteinExistence type="predicted"/>
<dbReference type="Proteomes" id="UP000236333">
    <property type="component" value="Unassembled WGS sequence"/>
</dbReference>
<dbReference type="Gene3D" id="3.40.50.720">
    <property type="entry name" value="NAD(P)-binding Rossmann-like Domain"/>
    <property type="match status" value="1"/>
</dbReference>
<evidence type="ECO:0000256" key="2">
    <source>
        <dbReference type="ARBA" id="ARBA00001911"/>
    </source>
</evidence>
<keyword evidence="9" id="KW-1185">Reference proteome</keyword>
<reference evidence="8 9" key="1">
    <citation type="journal article" date="2017" name="Mol. Biol. Evol.">
        <title>The 4-celled Tetrabaena socialis nuclear genome reveals the essential components for genetic control of cell number at the origin of multicellularity in the volvocine lineage.</title>
        <authorList>
            <person name="Featherston J."/>
            <person name="Arakaki Y."/>
            <person name="Hanschen E.R."/>
            <person name="Ferris P.J."/>
            <person name="Michod R.E."/>
            <person name="Olson B.J.S.C."/>
            <person name="Nozaki H."/>
            <person name="Durand P.M."/>
        </authorList>
    </citation>
    <scope>NUCLEOTIDE SEQUENCE [LARGE SCALE GENOMIC DNA]</scope>
    <source>
        <strain evidence="8 9">NIES-571</strain>
    </source>
</reference>
<dbReference type="Gene3D" id="3.90.25.10">
    <property type="entry name" value="UDP-galactose 4-epimerase, domain 1"/>
    <property type="match status" value="1"/>
</dbReference>
<dbReference type="SUPFAM" id="SSF51735">
    <property type="entry name" value="NAD(P)-binding Rossmann-fold domains"/>
    <property type="match status" value="1"/>
</dbReference>
<evidence type="ECO:0000259" key="7">
    <source>
        <dbReference type="Pfam" id="PF16363"/>
    </source>
</evidence>
<dbReference type="PANTHER" id="PTHR43725">
    <property type="entry name" value="UDP-GLUCOSE 4-EPIMERASE"/>
    <property type="match status" value="1"/>
</dbReference>
<dbReference type="OrthoDB" id="9402762at2759"/>
<dbReference type="GO" id="GO:0005996">
    <property type="term" value="P:monosaccharide metabolic process"/>
    <property type="evidence" value="ECO:0007669"/>
    <property type="project" value="TreeGrafter"/>
</dbReference>
<evidence type="ECO:0000256" key="3">
    <source>
        <dbReference type="ARBA" id="ARBA00004947"/>
    </source>
</evidence>
<dbReference type="PANTHER" id="PTHR43725:SF47">
    <property type="entry name" value="UDP-GLUCOSE 4-EPIMERASE"/>
    <property type="match status" value="1"/>
</dbReference>
<dbReference type="GO" id="GO:0005829">
    <property type="term" value="C:cytosol"/>
    <property type="evidence" value="ECO:0007669"/>
    <property type="project" value="TreeGrafter"/>
</dbReference>
<dbReference type="AlphaFoldDB" id="A0A2J7ZNM7"/>
<feature type="domain" description="NAD(P)-binding" evidence="7">
    <location>
        <begin position="9"/>
        <end position="127"/>
    </location>
</feature>
<evidence type="ECO:0000313" key="8">
    <source>
        <dbReference type="EMBL" id="PNH01867.1"/>
    </source>
</evidence>
<evidence type="ECO:0000256" key="4">
    <source>
        <dbReference type="ARBA" id="ARBA00013189"/>
    </source>
</evidence>
<gene>
    <name evidence="8" type="ORF">TSOC_012210</name>
</gene>
<dbReference type="Pfam" id="PF16363">
    <property type="entry name" value="GDP_Man_Dehyd"/>
    <property type="match status" value="1"/>
</dbReference>
<name>A0A2J7ZNM7_9CHLO</name>
<dbReference type="InterPro" id="IPR036291">
    <property type="entry name" value="NAD(P)-bd_dom_sf"/>
</dbReference>
<evidence type="ECO:0000256" key="5">
    <source>
        <dbReference type="ARBA" id="ARBA00023027"/>
    </source>
</evidence>